<reference evidence="1" key="1">
    <citation type="submission" date="2020-04" db="EMBL/GenBank/DDBJ databases">
        <authorList>
            <person name="Alioto T."/>
            <person name="Alioto T."/>
            <person name="Gomez Garrido J."/>
        </authorList>
    </citation>
    <scope>NUCLEOTIDE SEQUENCE</scope>
    <source>
        <strain evidence="1">A484AB</strain>
    </source>
</reference>
<protein>
    <submittedName>
        <fullName evidence="1">Uncharacterized protein</fullName>
    </submittedName>
</protein>
<sequence length="108" mass="12752">MPTYPLLHFFQEAIMIVWTSREWTWSWIENNIKSVLIDDHQINPATYGIDMEDPLLLDLENELSNHVEVPETLQPVDKNAWLELEETIDRNRPSAYQGVDIYARFFSS</sequence>
<gene>
    <name evidence="1" type="ORF">PACLA_8A003143</name>
</gene>
<comment type="caution">
    <text evidence="1">The sequence shown here is derived from an EMBL/GenBank/DDBJ whole genome shotgun (WGS) entry which is preliminary data.</text>
</comment>
<evidence type="ECO:0000313" key="2">
    <source>
        <dbReference type="Proteomes" id="UP001152795"/>
    </source>
</evidence>
<organism evidence="1 2">
    <name type="scientific">Paramuricea clavata</name>
    <name type="common">Red gorgonian</name>
    <name type="synonym">Violescent sea-whip</name>
    <dbReference type="NCBI Taxonomy" id="317549"/>
    <lineage>
        <taxon>Eukaryota</taxon>
        <taxon>Metazoa</taxon>
        <taxon>Cnidaria</taxon>
        <taxon>Anthozoa</taxon>
        <taxon>Octocorallia</taxon>
        <taxon>Malacalcyonacea</taxon>
        <taxon>Plexauridae</taxon>
        <taxon>Paramuricea</taxon>
    </lineage>
</organism>
<name>A0A7D9LME4_PARCT</name>
<evidence type="ECO:0000313" key="1">
    <source>
        <dbReference type="EMBL" id="CAB4035624.1"/>
    </source>
</evidence>
<dbReference type="Proteomes" id="UP001152795">
    <property type="component" value="Unassembled WGS sequence"/>
</dbReference>
<dbReference type="EMBL" id="CACRXK020021226">
    <property type="protein sequence ID" value="CAB4035624.1"/>
    <property type="molecule type" value="Genomic_DNA"/>
</dbReference>
<proteinExistence type="predicted"/>
<keyword evidence="2" id="KW-1185">Reference proteome</keyword>
<accession>A0A7D9LME4</accession>
<dbReference type="AlphaFoldDB" id="A0A7D9LME4"/>